<dbReference type="InterPro" id="IPR006311">
    <property type="entry name" value="TAT_signal"/>
</dbReference>
<accession>A0A1P8WMJ1</accession>
<dbReference type="RefSeq" id="WP_077026468.1">
    <property type="nucleotide sequence ID" value="NZ_CP017641.1"/>
</dbReference>
<gene>
    <name evidence="1" type="ORF">Fuma_04938</name>
</gene>
<dbReference type="STRING" id="1891926.Fuma_04938"/>
<dbReference type="EMBL" id="CP017641">
    <property type="protein sequence ID" value="APZ95282.1"/>
    <property type="molecule type" value="Genomic_DNA"/>
</dbReference>
<name>A0A1P8WMJ1_9PLAN</name>
<dbReference type="PROSITE" id="PS51318">
    <property type="entry name" value="TAT"/>
    <property type="match status" value="1"/>
</dbReference>
<dbReference type="Proteomes" id="UP000187735">
    <property type="component" value="Chromosome"/>
</dbReference>
<organism evidence="1 2">
    <name type="scientific">Fuerstiella marisgermanici</name>
    <dbReference type="NCBI Taxonomy" id="1891926"/>
    <lineage>
        <taxon>Bacteria</taxon>
        <taxon>Pseudomonadati</taxon>
        <taxon>Planctomycetota</taxon>
        <taxon>Planctomycetia</taxon>
        <taxon>Planctomycetales</taxon>
        <taxon>Planctomycetaceae</taxon>
        <taxon>Fuerstiella</taxon>
    </lineage>
</organism>
<evidence type="ECO:0000313" key="1">
    <source>
        <dbReference type="EMBL" id="APZ95282.1"/>
    </source>
</evidence>
<dbReference type="AlphaFoldDB" id="A0A1P8WMJ1"/>
<sequence>MSANPSRRRFLKSMSHTGTLLAGSSMLPAFEPLAADETKLDPSTVRFHPDCESLVRLIEDTPRQKLLEEIGTRVKNGLSYRQLLAALFLAGVRNVQPRPSVGFKFHAVLVVNSAHIASQAGPDSDRWLPIFWALDEFKSSQARDTREGNWTMAAVNEAGVPSPEKVISAFDEAMLAWDEERADTAAAGLARHTGATQVLESFAKYAARDFRSIGHKAIYVANAWRTLQTIGWHHAEPVVRSLAYALLNHNGEPNPADNDLPPDQAWKRNQSLAKTIRSGWQSGKRSSKATELLLSVLRAGSSEDAADTVVELLNGEISPQSIFDALHVGAGELLMRQAGIVALHAVTTTNAIRFLYDATGNEETRNLLLLQNASFLPLFRKGMQGRGNVANRSVLELQATDSASAASDELLPKIFADVSGNRRQAADEVFSYLNAGNDAQDLLREARRLIFLKGTNAHDYKFSSAALEDFHKISPDWKNRFLATSVFNLRGTGHKDNGLVERIRAAVG</sequence>
<dbReference type="KEGG" id="fmr:Fuma_04938"/>
<proteinExistence type="predicted"/>
<evidence type="ECO:0000313" key="2">
    <source>
        <dbReference type="Proteomes" id="UP000187735"/>
    </source>
</evidence>
<reference evidence="1 2" key="1">
    <citation type="journal article" date="2016" name="Front. Microbiol.">
        <title>Fuerstia marisgermanicae gen. nov., sp. nov., an Unusual Member of the Phylum Planctomycetes from the German Wadden Sea.</title>
        <authorList>
            <person name="Kohn T."/>
            <person name="Heuer A."/>
            <person name="Jogler M."/>
            <person name="Vollmers J."/>
            <person name="Boedeker C."/>
            <person name="Bunk B."/>
            <person name="Rast P."/>
            <person name="Borchert D."/>
            <person name="Glockner I."/>
            <person name="Freese H.M."/>
            <person name="Klenk H.P."/>
            <person name="Overmann J."/>
            <person name="Kaster A.K."/>
            <person name="Rohde M."/>
            <person name="Wiegand S."/>
            <person name="Jogler C."/>
        </authorList>
    </citation>
    <scope>NUCLEOTIDE SEQUENCE [LARGE SCALE GENOMIC DNA]</scope>
    <source>
        <strain evidence="1 2">NH11</strain>
    </source>
</reference>
<keyword evidence="2" id="KW-1185">Reference proteome</keyword>
<protein>
    <submittedName>
        <fullName evidence="1">Uncharacterized protein</fullName>
    </submittedName>
</protein>